<proteinExistence type="predicted"/>
<keyword evidence="3" id="KW-1185">Reference proteome</keyword>
<evidence type="ECO:0000256" key="1">
    <source>
        <dbReference type="ARBA" id="ARBA00022691"/>
    </source>
</evidence>
<evidence type="ECO:0000313" key="3">
    <source>
        <dbReference type="Proteomes" id="UP001642484"/>
    </source>
</evidence>
<evidence type="ECO:0000313" key="2">
    <source>
        <dbReference type="EMBL" id="CAK9062854.1"/>
    </source>
</evidence>
<dbReference type="EMBL" id="CAXAMN010021732">
    <property type="protein sequence ID" value="CAK9062854.1"/>
    <property type="molecule type" value="Genomic_DNA"/>
</dbReference>
<comment type="caution">
    <text evidence="2">The sequence shown here is derived from an EMBL/GenBank/DDBJ whole genome shotgun (WGS) entry which is preliminary data.</text>
</comment>
<dbReference type="Gene3D" id="3.40.50.150">
    <property type="entry name" value="Vaccinia Virus protein VP39"/>
    <property type="match status" value="1"/>
</dbReference>
<dbReference type="InterPro" id="IPR050750">
    <property type="entry name" value="C5-MTase"/>
</dbReference>
<dbReference type="PANTHER" id="PTHR46098">
    <property type="entry name" value="TRNA (CYTOSINE(38)-C(5))-METHYLTRANSFERASE"/>
    <property type="match status" value="1"/>
</dbReference>
<gene>
    <name evidence="2" type="ORF">CCMP2556_LOCUS30906</name>
</gene>
<dbReference type="InterPro" id="IPR029063">
    <property type="entry name" value="SAM-dependent_MTases_sf"/>
</dbReference>
<keyword evidence="1" id="KW-0949">S-adenosyl-L-methionine</keyword>
<protein>
    <submittedName>
        <fullName evidence="2">Uncharacterized protein</fullName>
    </submittedName>
</protein>
<organism evidence="2 3">
    <name type="scientific">Durusdinium trenchii</name>
    <dbReference type="NCBI Taxonomy" id="1381693"/>
    <lineage>
        <taxon>Eukaryota</taxon>
        <taxon>Sar</taxon>
        <taxon>Alveolata</taxon>
        <taxon>Dinophyceae</taxon>
        <taxon>Suessiales</taxon>
        <taxon>Symbiodiniaceae</taxon>
        <taxon>Durusdinium</taxon>
    </lineage>
</organism>
<dbReference type="SUPFAM" id="SSF53335">
    <property type="entry name" value="S-adenosyl-L-methionine-dependent methyltransferases"/>
    <property type="match status" value="1"/>
</dbReference>
<reference evidence="2 3" key="1">
    <citation type="submission" date="2024-02" db="EMBL/GenBank/DDBJ databases">
        <authorList>
            <person name="Chen Y."/>
            <person name="Shah S."/>
            <person name="Dougan E. K."/>
            <person name="Thang M."/>
            <person name="Chan C."/>
        </authorList>
    </citation>
    <scope>NUCLEOTIDE SEQUENCE [LARGE SCALE GENOMIC DNA]</scope>
</reference>
<accession>A0ABP0NJA2</accession>
<dbReference type="PANTHER" id="PTHR46098:SF1">
    <property type="entry name" value="TRNA (CYTOSINE(38)-C(5))-METHYLTRANSFERASE"/>
    <property type="match status" value="1"/>
</dbReference>
<name>A0ABP0NJA2_9DINO</name>
<sequence length="416" mass="46811">MCAACCFDHTCRHFYPKTTVPAASDQHPAGFKTLREAFRWPDVFLQKVAKHYGTPWLCKRLRLWRWTFSSAFSGVGAPESAVTSLEAAAGIFLESAGARKPVHRKVLFEFTCEIDPHCRKVLMNTYQSPCNWPDITSFNPARKTQYCSTHQKMCPVQKYHVRNRLRVNAAGPICTLFSRMGRRTGTDDPRFVTHSSYYDSMKQISDIMIIENVPEYSEEIARQHLVGWSTESVVVDPRVLGVPASRARLYILAFNEATVKRRRDVCFGCTALCCNKHLMTTKSHWSGVGFKSNQVFQVVARNLADYRRLKTVRFPDMSQYPRNGRGRGECADKTLCTLTTSTKLFSEDKKRFVSSKELLSSHILPTTLDQSRICSAPALCLDGVSTGQQSKMAGNSMNSVCVGMVLLAACLSLEPK</sequence>
<dbReference type="Proteomes" id="UP001642484">
    <property type="component" value="Unassembled WGS sequence"/>
</dbReference>